<accession>A0A3B7MM47</accession>
<reference evidence="4 5" key="1">
    <citation type="submission" date="2018-09" db="EMBL/GenBank/DDBJ databases">
        <title>Genome sequencing of strain 6GH32-13.</title>
        <authorList>
            <person name="Weon H.-Y."/>
            <person name="Heo J."/>
            <person name="Kwon S.-W."/>
        </authorList>
    </citation>
    <scope>NUCLEOTIDE SEQUENCE [LARGE SCALE GENOMIC DNA]</scope>
    <source>
        <strain evidence="4 5">5GH32-13</strain>
    </source>
</reference>
<dbReference type="RefSeq" id="WP_119050260.1">
    <property type="nucleotide sequence ID" value="NZ_CP032157.1"/>
</dbReference>
<keyword evidence="5" id="KW-1185">Reference proteome</keyword>
<feature type="transmembrane region" description="Helical" evidence="1">
    <location>
        <begin position="89"/>
        <end position="110"/>
    </location>
</feature>
<feature type="domain" description="FecR protein" evidence="2">
    <location>
        <begin position="143"/>
        <end position="238"/>
    </location>
</feature>
<dbReference type="AlphaFoldDB" id="A0A3B7MM47"/>
<feature type="domain" description="Protein FecR C-terminal" evidence="3">
    <location>
        <begin position="288"/>
        <end position="349"/>
    </location>
</feature>
<evidence type="ECO:0000259" key="2">
    <source>
        <dbReference type="Pfam" id="PF04773"/>
    </source>
</evidence>
<dbReference type="Proteomes" id="UP000263900">
    <property type="component" value="Chromosome"/>
</dbReference>
<dbReference type="KEGG" id="pseg:D3H65_10460"/>
<dbReference type="InterPro" id="IPR032508">
    <property type="entry name" value="FecR_C"/>
</dbReference>
<dbReference type="GO" id="GO:0016989">
    <property type="term" value="F:sigma factor antagonist activity"/>
    <property type="evidence" value="ECO:0007669"/>
    <property type="project" value="TreeGrafter"/>
</dbReference>
<dbReference type="InterPro" id="IPR006860">
    <property type="entry name" value="FecR"/>
</dbReference>
<organism evidence="4 5">
    <name type="scientific">Paraflavitalea soli</name>
    <dbReference type="NCBI Taxonomy" id="2315862"/>
    <lineage>
        <taxon>Bacteria</taxon>
        <taxon>Pseudomonadati</taxon>
        <taxon>Bacteroidota</taxon>
        <taxon>Chitinophagia</taxon>
        <taxon>Chitinophagales</taxon>
        <taxon>Chitinophagaceae</taxon>
        <taxon>Paraflavitalea</taxon>
    </lineage>
</organism>
<dbReference type="PANTHER" id="PTHR30273:SF2">
    <property type="entry name" value="PROTEIN FECR"/>
    <property type="match status" value="1"/>
</dbReference>
<keyword evidence="1" id="KW-0812">Transmembrane</keyword>
<dbReference type="PANTHER" id="PTHR30273">
    <property type="entry name" value="PERIPLASMIC SIGNAL SENSOR AND SIGMA FACTOR ACTIVATOR FECR-RELATED"/>
    <property type="match status" value="1"/>
</dbReference>
<dbReference type="InterPro" id="IPR012373">
    <property type="entry name" value="Ferrdict_sens_TM"/>
</dbReference>
<dbReference type="PIRSF" id="PIRSF018266">
    <property type="entry name" value="FecR"/>
    <property type="match status" value="1"/>
</dbReference>
<proteinExistence type="predicted"/>
<dbReference type="Pfam" id="PF16344">
    <property type="entry name" value="FecR_C"/>
    <property type="match status" value="1"/>
</dbReference>
<evidence type="ECO:0000313" key="4">
    <source>
        <dbReference type="EMBL" id="AXY74373.1"/>
    </source>
</evidence>
<evidence type="ECO:0000259" key="3">
    <source>
        <dbReference type="Pfam" id="PF16344"/>
    </source>
</evidence>
<dbReference type="Gene3D" id="3.55.50.30">
    <property type="match status" value="1"/>
</dbReference>
<dbReference type="Pfam" id="PF04773">
    <property type="entry name" value="FecR"/>
    <property type="match status" value="1"/>
</dbReference>
<keyword evidence="1" id="KW-1133">Transmembrane helix</keyword>
<dbReference type="Gene3D" id="2.60.120.1440">
    <property type="match status" value="1"/>
</dbReference>
<evidence type="ECO:0000313" key="5">
    <source>
        <dbReference type="Proteomes" id="UP000263900"/>
    </source>
</evidence>
<dbReference type="EMBL" id="CP032157">
    <property type="protein sequence ID" value="AXY74373.1"/>
    <property type="molecule type" value="Genomic_DNA"/>
</dbReference>
<keyword evidence="1" id="KW-0472">Membrane</keyword>
<sequence length="363" mass="40542">MLPEKDLQTLLDQYQEGKASPEERLLVEQWYEQLDAGSEQLWSSPGQEPAVKEELYMVILQQLKAAGNKDAVTFLPGKKRGLYVRLFRLSRVAALLIAVAGLGWFGWSLYTKQPGETVSRPTDEKDRPGIRGRTSVLPAKMLTVRSGETGYKKCQLPDGSTAWLNAGSAISYPDHFTALERMVRVERGEVFFKVLRDTLHPFRVHTGSVITTVLGTSFLVKQGFQQNTVEVSVKTGIVKVEKTNQTGASALVGRNLLPGDQLSFDTTANTYGLKKIPAGVIAAFIQGRLVYEDASLEEIVYDINHKYHISIQFDHEQLKNCHYRISIDDIPLTDCLQILSTLTNTRIEKQAEGHYKIIGQACN</sequence>
<evidence type="ECO:0000256" key="1">
    <source>
        <dbReference type="SAM" id="Phobius"/>
    </source>
</evidence>
<protein>
    <submittedName>
        <fullName evidence="4">DUF4974 domain-containing protein</fullName>
    </submittedName>
</protein>
<dbReference type="OrthoDB" id="1524389at2"/>
<gene>
    <name evidence="4" type="ORF">D3H65_10460</name>
</gene>
<name>A0A3B7MM47_9BACT</name>